<evidence type="ECO:0000313" key="7">
    <source>
        <dbReference type="EMBL" id="MFC7360842.1"/>
    </source>
</evidence>
<feature type="transmembrane region" description="Helical" evidence="6">
    <location>
        <begin position="170"/>
        <end position="190"/>
    </location>
</feature>
<organism evidence="7 8">
    <name type="scientific">Nocardioides astragali</name>
    <dbReference type="NCBI Taxonomy" id="1776736"/>
    <lineage>
        <taxon>Bacteria</taxon>
        <taxon>Bacillati</taxon>
        <taxon>Actinomycetota</taxon>
        <taxon>Actinomycetes</taxon>
        <taxon>Propionibacteriales</taxon>
        <taxon>Nocardioidaceae</taxon>
        <taxon>Nocardioides</taxon>
    </lineage>
</organism>
<evidence type="ECO:0000256" key="6">
    <source>
        <dbReference type="SAM" id="Phobius"/>
    </source>
</evidence>
<dbReference type="CDD" id="cd13126">
    <property type="entry name" value="MATE_like_11"/>
    <property type="match status" value="1"/>
</dbReference>
<feature type="transmembrane region" description="Helical" evidence="6">
    <location>
        <begin position="82"/>
        <end position="108"/>
    </location>
</feature>
<proteinExistence type="predicted"/>
<reference evidence="8" key="1">
    <citation type="journal article" date="2019" name="Int. J. Syst. Evol. Microbiol.">
        <title>The Global Catalogue of Microorganisms (GCM) 10K type strain sequencing project: providing services to taxonomists for standard genome sequencing and annotation.</title>
        <authorList>
            <consortium name="The Broad Institute Genomics Platform"/>
            <consortium name="The Broad Institute Genome Sequencing Center for Infectious Disease"/>
            <person name="Wu L."/>
            <person name="Ma J."/>
        </authorList>
    </citation>
    <scope>NUCLEOTIDE SEQUENCE [LARGE SCALE GENOMIC DNA]</scope>
    <source>
        <strain evidence="8">FCH27</strain>
    </source>
</reference>
<feature type="transmembrane region" description="Helical" evidence="6">
    <location>
        <begin position="42"/>
        <end position="61"/>
    </location>
</feature>
<dbReference type="PANTHER" id="PTHR30250:SF26">
    <property type="entry name" value="PSMA PROTEIN"/>
    <property type="match status" value="1"/>
</dbReference>
<keyword evidence="2" id="KW-1003">Cell membrane</keyword>
<feature type="transmembrane region" description="Helical" evidence="6">
    <location>
        <begin position="328"/>
        <end position="351"/>
    </location>
</feature>
<keyword evidence="8" id="KW-1185">Reference proteome</keyword>
<dbReference type="Proteomes" id="UP001596524">
    <property type="component" value="Unassembled WGS sequence"/>
</dbReference>
<dbReference type="InterPro" id="IPR050833">
    <property type="entry name" value="Poly_Biosynth_Transport"/>
</dbReference>
<keyword evidence="5 6" id="KW-0472">Membrane</keyword>
<evidence type="ECO:0000256" key="4">
    <source>
        <dbReference type="ARBA" id="ARBA00022989"/>
    </source>
</evidence>
<feature type="transmembrane region" description="Helical" evidence="6">
    <location>
        <begin position="358"/>
        <end position="377"/>
    </location>
</feature>
<evidence type="ECO:0008006" key="9">
    <source>
        <dbReference type="Google" id="ProtNLM"/>
    </source>
</evidence>
<name>A0ABW2N4Q5_9ACTN</name>
<protein>
    <recommendedName>
        <fullName evidence="9">O-antigen/teichoic acid export membrane protein</fullName>
    </recommendedName>
</protein>
<sequence>MDLRSMHLFRRVSWGIADQGVSSMGNLLLGIMVIKALDVEGFGAFSLAFVTFSFVLSASRGSSTDPLLVRFSGLAGPAWSRAVAAASGTALLTGVVTGAVCVVIGVLLPGSLGGGFIALGVGLPAILLQDSYRFAFFSQGQGAKAFVNDLLWAVLQVASVGLLLMTGTATVVTCLLAFGGSAAVAAAVGLRQSGVWPAPRAARGWLAEHGDLGGRYLVENVAVGGARQIRMFAVGAIAGLAAVGELRAAEIMLGPFFVLMSGISQVAVPEAAAVLARAPDRLRRFCFWLAVLPAGAAVLWGSVLYLVLPLGAGEALLDELWKPAAALLIPLTGVVAIGCYHNACTSVVRALGASRRSLLAQVGNAALYVLGGALGAAHSGAMGSSWGVLVASILGAVLWHHQVRAGISDHLALPREVSPVR</sequence>
<evidence type="ECO:0000256" key="1">
    <source>
        <dbReference type="ARBA" id="ARBA00004651"/>
    </source>
</evidence>
<dbReference type="EMBL" id="JBHTCH010000014">
    <property type="protein sequence ID" value="MFC7360842.1"/>
    <property type="molecule type" value="Genomic_DNA"/>
</dbReference>
<evidence type="ECO:0000256" key="5">
    <source>
        <dbReference type="ARBA" id="ARBA00023136"/>
    </source>
</evidence>
<keyword evidence="3 6" id="KW-0812">Transmembrane</keyword>
<feature type="transmembrane region" description="Helical" evidence="6">
    <location>
        <begin position="114"/>
        <end position="134"/>
    </location>
</feature>
<comment type="subcellular location">
    <subcellularLocation>
        <location evidence="1">Cell membrane</location>
        <topology evidence="1">Multi-pass membrane protein</topology>
    </subcellularLocation>
</comment>
<accession>A0ABW2N4Q5</accession>
<dbReference type="PANTHER" id="PTHR30250">
    <property type="entry name" value="PST FAMILY PREDICTED COLANIC ACID TRANSPORTER"/>
    <property type="match status" value="1"/>
</dbReference>
<keyword evidence="4 6" id="KW-1133">Transmembrane helix</keyword>
<evidence type="ECO:0000256" key="2">
    <source>
        <dbReference type="ARBA" id="ARBA00022475"/>
    </source>
</evidence>
<evidence type="ECO:0000256" key="3">
    <source>
        <dbReference type="ARBA" id="ARBA00022692"/>
    </source>
</evidence>
<gene>
    <name evidence="7" type="ORF">ACFQO6_11220</name>
</gene>
<feature type="transmembrane region" description="Helical" evidence="6">
    <location>
        <begin position="383"/>
        <end position="400"/>
    </location>
</feature>
<feature type="transmembrane region" description="Helical" evidence="6">
    <location>
        <begin position="285"/>
        <end position="308"/>
    </location>
</feature>
<evidence type="ECO:0000313" key="8">
    <source>
        <dbReference type="Proteomes" id="UP001596524"/>
    </source>
</evidence>
<dbReference type="RefSeq" id="WP_255888633.1">
    <property type="nucleotide sequence ID" value="NZ_JAFMZM010000001.1"/>
</dbReference>
<comment type="caution">
    <text evidence="7">The sequence shown here is derived from an EMBL/GenBank/DDBJ whole genome shotgun (WGS) entry which is preliminary data.</text>
</comment>